<keyword evidence="4 8" id="KW-0862">Zinc</keyword>
<dbReference type="InterPro" id="IPR047109">
    <property type="entry name" value="CAD-like"/>
</dbReference>
<dbReference type="InterPro" id="IPR013154">
    <property type="entry name" value="ADH-like_N"/>
</dbReference>
<name>A0A2V0P557_9CHLO</name>
<dbReference type="CDD" id="cd05283">
    <property type="entry name" value="CAD1"/>
    <property type="match status" value="1"/>
</dbReference>
<dbReference type="GO" id="GO:0008106">
    <property type="term" value="F:alcohol dehydrogenase (NADP+) activity"/>
    <property type="evidence" value="ECO:0007669"/>
    <property type="project" value="UniProtKB-EC"/>
</dbReference>
<organism evidence="11 12">
    <name type="scientific">Raphidocelis subcapitata</name>
    <dbReference type="NCBI Taxonomy" id="307507"/>
    <lineage>
        <taxon>Eukaryota</taxon>
        <taxon>Viridiplantae</taxon>
        <taxon>Chlorophyta</taxon>
        <taxon>core chlorophytes</taxon>
        <taxon>Chlorophyceae</taxon>
        <taxon>CS clade</taxon>
        <taxon>Sphaeropleales</taxon>
        <taxon>Selenastraceae</taxon>
        <taxon>Raphidocelis</taxon>
    </lineage>
</organism>
<evidence type="ECO:0000256" key="4">
    <source>
        <dbReference type="ARBA" id="ARBA00022833"/>
    </source>
</evidence>
<evidence type="ECO:0000259" key="10">
    <source>
        <dbReference type="SMART" id="SM00829"/>
    </source>
</evidence>
<gene>
    <name evidence="11" type="ORF">Rsub_07487</name>
</gene>
<evidence type="ECO:0000256" key="1">
    <source>
        <dbReference type="ARBA" id="ARBA00001947"/>
    </source>
</evidence>
<keyword evidence="5" id="KW-0521">NADP</keyword>
<dbReference type="InterPro" id="IPR002328">
    <property type="entry name" value="ADH_Zn_CS"/>
</dbReference>
<dbReference type="FunFam" id="3.40.50.720:FF:000022">
    <property type="entry name" value="Cinnamyl alcohol dehydrogenase"/>
    <property type="match status" value="1"/>
</dbReference>
<dbReference type="InterPro" id="IPR013149">
    <property type="entry name" value="ADH-like_C"/>
</dbReference>
<dbReference type="EMBL" id="BDRX01000058">
    <property type="protein sequence ID" value="GBF94986.1"/>
    <property type="molecule type" value="Genomic_DNA"/>
</dbReference>
<dbReference type="SMART" id="SM00829">
    <property type="entry name" value="PKS_ER"/>
    <property type="match status" value="1"/>
</dbReference>
<comment type="caution">
    <text evidence="11">The sequence shown here is derived from an EMBL/GenBank/DDBJ whole genome shotgun (WGS) entry which is preliminary data.</text>
</comment>
<keyword evidence="3 8" id="KW-0479">Metal-binding</keyword>
<dbReference type="EC" id="1.1.1.2" evidence="7"/>
<dbReference type="SUPFAM" id="SSF50129">
    <property type="entry name" value="GroES-like"/>
    <property type="match status" value="1"/>
</dbReference>
<dbReference type="PROSITE" id="PS00059">
    <property type="entry name" value="ADH_ZINC"/>
    <property type="match status" value="1"/>
</dbReference>
<dbReference type="Pfam" id="PF00107">
    <property type="entry name" value="ADH_zinc_N"/>
    <property type="match status" value="1"/>
</dbReference>
<reference evidence="11 12" key="1">
    <citation type="journal article" date="2018" name="Sci. Rep.">
        <title>Raphidocelis subcapitata (=Pseudokirchneriella subcapitata) provides an insight into genome evolution and environmental adaptations in the Sphaeropleales.</title>
        <authorList>
            <person name="Suzuki S."/>
            <person name="Yamaguchi H."/>
            <person name="Nakajima N."/>
            <person name="Kawachi M."/>
        </authorList>
    </citation>
    <scope>NUCLEOTIDE SEQUENCE [LARGE SCALE GENOMIC DNA]</scope>
    <source>
        <strain evidence="11 12">NIES-35</strain>
    </source>
</reference>
<feature type="domain" description="Enoyl reductase (ER)" evidence="10">
    <location>
        <begin position="43"/>
        <end position="363"/>
    </location>
</feature>
<dbReference type="SUPFAM" id="SSF51735">
    <property type="entry name" value="NAD(P)-binding Rossmann-fold domains"/>
    <property type="match status" value="1"/>
</dbReference>
<dbReference type="STRING" id="307507.A0A2V0P557"/>
<evidence type="ECO:0000256" key="2">
    <source>
        <dbReference type="ARBA" id="ARBA00008072"/>
    </source>
</evidence>
<dbReference type="AlphaFoldDB" id="A0A2V0P557"/>
<evidence type="ECO:0000313" key="11">
    <source>
        <dbReference type="EMBL" id="GBF94986.1"/>
    </source>
</evidence>
<dbReference type="Gene3D" id="3.40.50.720">
    <property type="entry name" value="NAD(P)-binding Rossmann-like Domain"/>
    <property type="match status" value="1"/>
</dbReference>
<evidence type="ECO:0000256" key="8">
    <source>
        <dbReference type="RuleBase" id="RU361277"/>
    </source>
</evidence>
<evidence type="ECO:0000256" key="5">
    <source>
        <dbReference type="ARBA" id="ARBA00022857"/>
    </source>
</evidence>
<evidence type="ECO:0000313" key="12">
    <source>
        <dbReference type="Proteomes" id="UP000247498"/>
    </source>
</evidence>
<dbReference type="InterPro" id="IPR020843">
    <property type="entry name" value="ER"/>
</dbReference>
<accession>A0A2V0P557</accession>
<evidence type="ECO:0000256" key="6">
    <source>
        <dbReference type="ARBA" id="ARBA00023002"/>
    </source>
</evidence>
<dbReference type="InParanoid" id="A0A2V0P557"/>
<dbReference type="InterPro" id="IPR011032">
    <property type="entry name" value="GroES-like_sf"/>
</dbReference>
<comment type="cofactor">
    <cofactor evidence="1 8">
        <name>Zn(2+)</name>
        <dbReference type="ChEBI" id="CHEBI:29105"/>
    </cofactor>
</comment>
<protein>
    <recommendedName>
        <fullName evidence="7">alcohol dehydrogenase (NADP(+))</fullName>
        <ecNumber evidence="7">1.1.1.2</ecNumber>
    </recommendedName>
</protein>
<evidence type="ECO:0000256" key="9">
    <source>
        <dbReference type="SAM" id="MobiDB-lite"/>
    </source>
</evidence>
<proteinExistence type="inferred from homology"/>
<evidence type="ECO:0000256" key="7">
    <source>
        <dbReference type="ARBA" id="ARBA00024074"/>
    </source>
</evidence>
<feature type="region of interest" description="Disordered" evidence="9">
    <location>
        <begin position="1"/>
        <end position="26"/>
    </location>
</feature>
<dbReference type="Proteomes" id="UP000247498">
    <property type="component" value="Unassembled WGS sequence"/>
</dbReference>
<dbReference type="OrthoDB" id="1879366at2759"/>
<dbReference type="PANTHER" id="PTHR42683">
    <property type="entry name" value="ALDEHYDE REDUCTASE"/>
    <property type="match status" value="1"/>
</dbReference>
<dbReference type="FunFam" id="3.90.180.10:FF:000018">
    <property type="entry name" value="NAD(P)-dependent alcohol dehydrogenase"/>
    <property type="match status" value="1"/>
</dbReference>
<dbReference type="Gene3D" id="3.90.180.10">
    <property type="entry name" value="Medium-chain alcohol dehydrogenases, catalytic domain"/>
    <property type="match status" value="1"/>
</dbReference>
<keyword evidence="6" id="KW-0560">Oxidoreductase</keyword>
<keyword evidence="12" id="KW-1185">Reference proteome</keyword>
<sequence length="367" mass="38316">MRLSLPSRAPAAAARRAAPRRRAAAPAGALKPYRGFAVTEPGGKFEAWEYSPQPLGPNDIEIKVTHNGLCHSDLHMRDNDWGITSFPLIAGHEVVGVVEAKGDDVTGMEVGDRVGYGWLRGSCRSCDFCLRGNENLCAKGEPTIVGPGCFGGFQPLMRAPAAFAYHVPEGMDSAEAAPLLCAGITVYSPLRKYVRPAMHVAILGVGGLGHLAVQFAAAMGASVTALVLSDDEIEGALALGASDALTSAAAFEEAKGRFDVVVNCASARVDGALILGLLRADGVMVQVGIPGGGVKLSLPLQDLVFSQKSCAGSIVGGRADMQEMLNFAAAKGIKPLIETYKLTQINEAAARVATGKARYRVVMATDV</sequence>
<dbReference type="InterPro" id="IPR036291">
    <property type="entry name" value="NAD(P)-bd_dom_sf"/>
</dbReference>
<dbReference type="GO" id="GO:0008270">
    <property type="term" value="F:zinc ion binding"/>
    <property type="evidence" value="ECO:0007669"/>
    <property type="project" value="InterPro"/>
</dbReference>
<comment type="similarity">
    <text evidence="2 8">Belongs to the zinc-containing alcohol dehydrogenase family.</text>
</comment>
<evidence type="ECO:0000256" key="3">
    <source>
        <dbReference type="ARBA" id="ARBA00022723"/>
    </source>
</evidence>
<dbReference type="Pfam" id="PF08240">
    <property type="entry name" value="ADH_N"/>
    <property type="match status" value="1"/>
</dbReference>